<proteinExistence type="predicted"/>
<reference evidence="1 2" key="1">
    <citation type="submission" date="2016-07" db="EMBL/GenBank/DDBJ databases">
        <title>Draft genome of the white-rot fungus Obba rivulosa 3A-2.</title>
        <authorList>
            <consortium name="DOE Joint Genome Institute"/>
            <person name="Miettinen O."/>
            <person name="Riley R."/>
            <person name="Acob R."/>
            <person name="Barry K."/>
            <person name="Cullen D."/>
            <person name="De Vries R."/>
            <person name="Hainaut M."/>
            <person name="Hatakka A."/>
            <person name="Henrissat B."/>
            <person name="Hilden K."/>
            <person name="Kuo R."/>
            <person name="Labutti K."/>
            <person name="Lipzen A."/>
            <person name="Makela M.R."/>
            <person name="Sandor L."/>
            <person name="Spatafora J.W."/>
            <person name="Grigoriev I.V."/>
            <person name="Hibbett D.S."/>
        </authorList>
    </citation>
    <scope>NUCLEOTIDE SEQUENCE [LARGE SCALE GENOMIC DNA]</scope>
    <source>
        <strain evidence="1 2">3A-2</strain>
    </source>
</reference>
<accession>A0A8E2ALT1</accession>
<protein>
    <submittedName>
        <fullName evidence="1">Uncharacterized protein</fullName>
    </submittedName>
</protein>
<dbReference type="EMBL" id="KV722654">
    <property type="protein sequence ID" value="OCH84605.1"/>
    <property type="molecule type" value="Genomic_DNA"/>
</dbReference>
<sequence>MSQFLKVLAHAHALEEVNIRINDHTLEVRPELPQTLESLNSLRALSMSFNDGFSDAMEMTLRVHPLTKLHLEHVLGQAICPTPDFLRGHSGSLTELTIHPVKLSALSSDHVQLPHLRRLDIRISYAEVDTALLVCLFPHIAHLNLAEDLCLEAVPMDEVRACNMLAQTKEGCSWPHLEVVSGNAWVIYAAALTCKVVRLKMDVYVDSAEDLDSLLSETRPCQVELRIHLLRFGPDILEQLLGQAPETVTDLVLNLTLYPGSDPAPERYLAASRVLLDNLKLSRVEIHLTVSDGPFSRSQLKSVRHIEQLLQEVDVRSFLVSVVERLPTLSDALVLVKNNSTWRYRRSAGGDVLLERMAWLDPARW</sequence>
<keyword evidence="2" id="KW-1185">Reference proteome</keyword>
<dbReference type="InterPro" id="IPR032675">
    <property type="entry name" value="LRR_dom_sf"/>
</dbReference>
<dbReference type="Proteomes" id="UP000250043">
    <property type="component" value="Unassembled WGS sequence"/>
</dbReference>
<evidence type="ECO:0000313" key="1">
    <source>
        <dbReference type="EMBL" id="OCH84605.1"/>
    </source>
</evidence>
<name>A0A8E2ALT1_9APHY</name>
<dbReference type="Gene3D" id="3.80.10.10">
    <property type="entry name" value="Ribonuclease Inhibitor"/>
    <property type="match status" value="1"/>
</dbReference>
<organism evidence="1 2">
    <name type="scientific">Obba rivulosa</name>
    <dbReference type="NCBI Taxonomy" id="1052685"/>
    <lineage>
        <taxon>Eukaryota</taxon>
        <taxon>Fungi</taxon>
        <taxon>Dikarya</taxon>
        <taxon>Basidiomycota</taxon>
        <taxon>Agaricomycotina</taxon>
        <taxon>Agaricomycetes</taxon>
        <taxon>Polyporales</taxon>
        <taxon>Gelatoporiaceae</taxon>
        <taxon>Obba</taxon>
    </lineage>
</organism>
<evidence type="ECO:0000313" key="2">
    <source>
        <dbReference type="Proteomes" id="UP000250043"/>
    </source>
</evidence>
<dbReference type="SUPFAM" id="SSF52047">
    <property type="entry name" value="RNI-like"/>
    <property type="match status" value="1"/>
</dbReference>
<gene>
    <name evidence="1" type="ORF">OBBRIDRAFT_839576</name>
</gene>
<dbReference type="AlphaFoldDB" id="A0A8E2ALT1"/>